<dbReference type="InterPro" id="IPR050942">
    <property type="entry name" value="F-box_BR-signaling"/>
</dbReference>
<dbReference type="EMBL" id="OIVN01001997">
    <property type="protein sequence ID" value="SPC99624.1"/>
    <property type="molecule type" value="Genomic_DNA"/>
</dbReference>
<protein>
    <recommendedName>
        <fullName evidence="1">F-box domain-containing protein</fullName>
    </recommendedName>
</protein>
<dbReference type="InterPro" id="IPR001810">
    <property type="entry name" value="F-box_dom"/>
</dbReference>
<organism evidence="2">
    <name type="scientific">Fagus sylvatica</name>
    <name type="common">Beechnut</name>
    <dbReference type="NCBI Taxonomy" id="28930"/>
    <lineage>
        <taxon>Eukaryota</taxon>
        <taxon>Viridiplantae</taxon>
        <taxon>Streptophyta</taxon>
        <taxon>Embryophyta</taxon>
        <taxon>Tracheophyta</taxon>
        <taxon>Spermatophyta</taxon>
        <taxon>Magnoliopsida</taxon>
        <taxon>eudicotyledons</taxon>
        <taxon>Gunneridae</taxon>
        <taxon>Pentapetalae</taxon>
        <taxon>rosids</taxon>
        <taxon>fabids</taxon>
        <taxon>Fagales</taxon>
        <taxon>Fagaceae</taxon>
        <taxon>Fagus</taxon>
    </lineage>
</organism>
<evidence type="ECO:0000259" key="1">
    <source>
        <dbReference type="SMART" id="SM00256"/>
    </source>
</evidence>
<dbReference type="InterPro" id="IPR005174">
    <property type="entry name" value="KIB1-4_b-propeller"/>
</dbReference>
<name>A0A2N9GK86_FAGSY</name>
<dbReference type="SUPFAM" id="SSF81383">
    <property type="entry name" value="F-box domain"/>
    <property type="match status" value="1"/>
</dbReference>
<gene>
    <name evidence="2" type="ORF">FSB_LOCUS27506</name>
</gene>
<reference evidence="2" key="1">
    <citation type="submission" date="2018-02" db="EMBL/GenBank/DDBJ databases">
        <authorList>
            <person name="Cohen D.B."/>
            <person name="Kent A.D."/>
        </authorList>
    </citation>
    <scope>NUCLEOTIDE SEQUENCE</scope>
</reference>
<dbReference type="Pfam" id="PF03478">
    <property type="entry name" value="Beta-prop_KIB1-4"/>
    <property type="match status" value="1"/>
</dbReference>
<feature type="domain" description="F-box" evidence="1">
    <location>
        <begin position="13"/>
        <end position="52"/>
    </location>
</feature>
<dbReference type="PANTHER" id="PTHR44259:SF15">
    <property type="entry name" value="F-BOX PROTEIN KIB2-RELATED"/>
    <property type="match status" value="1"/>
</dbReference>
<proteinExistence type="predicted"/>
<sequence>MAEDENQSCWSDLPIDLLRIILSHLCFLDHLSFRGVCKQWHLALTIFPTVEYQASVQPLWLMEPSIPNCWIFGDPSTNRIYNIHLPEFSWKTTRMLVSKHGWILAFSTEPSSSLFFFNPFSRARIDLPWSNNFSNLTILMSYRGSTRDWPKLYNIPVFVVMASPTSPNCTVYAMSYVDGDKILVTYCRRGMKIWHTREITNKERKDRFAPIINVMIHGRILYWVDRKGMIRAWCQEYINYRRIHKARPFGMPSGIFGDGTRVRSYSYMVESEDGKVSICIDFLHRPGKRSLITPLSPFNNIRDRIQVEILPRNSHKYRLNYDVYTTPLPDWLRLDSFPIGSWSLLALPTDPIPPRQILSLDLRHEIFPPDCAYWGDTVWIEPKWIEPSLATAWTT</sequence>
<dbReference type="CDD" id="cd09917">
    <property type="entry name" value="F-box_SF"/>
    <property type="match status" value="1"/>
</dbReference>
<dbReference type="AlphaFoldDB" id="A0A2N9GK86"/>
<dbReference type="InterPro" id="IPR036047">
    <property type="entry name" value="F-box-like_dom_sf"/>
</dbReference>
<dbReference type="Gene3D" id="1.20.1280.50">
    <property type="match status" value="1"/>
</dbReference>
<dbReference type="PANTHER" id="PTHR44259">
    <property type="entry name" value="OS07G0183000 PROTEIN-RELATED"/>
    <property type="match status" value="1"/>
</dbReference>
<dbReference type="SMART" id="SM00256">
    <property type="entry name" value="FBOX"/>
    <property type="match status" value="1"/>
</dbReference>
<evidence type="ECO:0000313" key="2">
    <source>
        <dbReference type="EMBL" id="SPC99624.1"/>
    </source>
</evidence>
<dbReference type="Pfam" id="PF00646">
    <property type="entry name" value="F-box"/>
    <property type="match status" value="1"/>
</dbReference>
<accession>A0A2N9GK86</accession>